<gene>
    <name evidence="2" type="ORF">Dsin_008739</name>
</gene>
<dbReference type="Pfam" id="PF13456">
    <property type="entry name" value="RVT_3"/>
    <property type="match status" value="1"/>
</dbReference>
<dbReference type="PANTHER" id="PTHR47723">
    <property type="entry name" value="OS05G0353850 PROTEIN"/>
    <property type="match status" value="1"/>
</dbReference>
<dbReference type="SUPFAM" id="SSF53098">
    <property type="entry name" value="Ribonuclease H-like"/>
    <property type="match status" value="1"/>
</dbReference>
<comment type="caution">
    <text evidence="2">The sequence shown here is derived from an EMBL/GenBank/DDBJ whole genome shotgun (WGS) entry which is preliminary data.</text>
</comment>
<dbReference type="Gene3D" id="3.30.420.10">
    <property type="entry name" value="Ribonuclease H-like superfamily/Ribonuclease H"/>
    <property type="match status" value="1"/>
</dbReference>
<dbReference type="InterPro" id="IPR012337">
    <property type="entry name" value="RNaseH-like_sf"/>
</dbReference>
<sequence>MLSQCWKVLDVGTFKITADVDLNNCQKVSDDGVIIRDCNGYVMASLCHYFEPCCQPQIAEAMAILRGLRFALETGLVPTSLESDALAVVNMIGSKSVHCSDVGGGYS</sequence>
<dbReference type="InterPro" id="IPR036397">
    <property type="entry name" value="RNaseH_sf"/>
</dbReference>
<dbReference type="InterPro" id="IPR053151">
    <property type="entry name" value="RNase_H-like"/>
</dbReference>
<dbReference type="CDD" id="cd06222">
    <property type="entry name" value="RNase_H_like"/>
    <property type="match status" value="1"/>
</dbReference>
<dbReference type="AlphaFoldDB" id="A0AAE0AQE0"/>
<reference evidence="2" key="1">
    <citation type="journal article" date="2023" name="Plant J.">
        <title>Genome sequences and population genomics provide insights into the demographic history, inbreeding, and mutation load of two 'living fossil' tree species of Dipteronia.</title>
        <authorList>
            <person name="Feng Y."/>
            <person name="Comes H.P."/>
            <person name="Chen J."/>
            <person name="Zhu S."/>
            <person name="Lu R."/>
            <person name="Zhang X."/>
            <person name="Li P."/>
            <person name="Qiu J."/>
            <person name="Olsen K.M."/>
            <person name="Qiu Y."/>
        </authorList>
    </citation>
    <scope>NUCLEOTIDE SEQUENCE</scope>
    <source>
        <strain evidence="2">NBL</strain>
    </source>
</reference>
<dbReference type="Proteomes" id="UP001281410">
    <property type="component" value="Unassembled WGS sequence"/>
</dbReference>
<proteinExistence type="predicted"/>
<feature type="domain" description="RNase H type-1" evidence="1">
    <location>
        <begin position="20"/>
        <end position="97"/>
    </location>
</feature>
<dbReference type="EMBL" id="JANJYJ010000003">
    <property type="protein sequence ID" value="KAK3221714.1"/>
    <property type="molecule type" value="Genomic_DNA"/>
</dbReference>
<dbReference type="PANTHER" id="PTHR47723:SF21">
    <property type="entry name" value="POLYNUCLEOTIDYL TRANSFERASE, RIBONUCLEASE H-LIKE SUPERFAMILY PROTEIN"/>
    <property type="match status" value="1"/>
</dbReference>
<keyword evidence="3" id="KW-1185">Reference proteome</keyword>
<evidence type="ECO:0000313" key="3">
    <source>
        <dbReference type="Proteomes" id="UP001281410"/>
    </source>
</evidence>
<dbReference type="GO" id="GO:0003676">
    <property type="term" value="F:nucleic acid binding"/>
    <property type="evidence" value="ECO:0007669"/>
    <property type="project" value="InterPro"/>
</dbReference>
<dbReference type="GO" id="GO:0004523">
    <property type="term" value="F:RNA-DNA hybrid ribonuclease activity"/>
    <property type="evidence" value="ECO:0007669"/>
    <property type="project" value="InterPro"/>
</dbReference>
<name>A0AAE0AQE0_9ROSI</name>
<evidence type="ECO:0000259" key="1">
    <source>
        <dbReference type="Pfam" id="PF13456"/>
    </source>
</evidence>
<evidence type="ECO:0000313" key="2">
    <source>
        <dbReference type="EMBL" id="KAK3221714.1"/>
    </source>
</evidence>
<organism evidence="2 3">
    <name type="scientific">Dipteronia sinensis</name>
    <dbReference type="NCBI Taxonomy" id="43782"/>
    <lineage>
        <taxon>Eukaryota</taxon>
        <taxon>Viridiplantae</taxon>
        <taxon>Streptophyta</taxon>
        <taxon>Embryophyta</taxon>
        <taxon>Tracheophyta</taxon>
        <taxon>Spermatophyta</taxon>
        <taxon>Magnoliopsida</taxon>
        <taxon>eudicotyledons</taxon>
        <taxon>Gunneridae</taxon>
        <taxon>Pentapetalae</taxon>
        <taxon>rosids</taxon>
        <taxon>malvids</taxon>
        <taxon>Sapindales</taxon>
        <taxon>Sapindaceae</taxon>
        <taxon>Hippocastanoideae</taxon>
        <taxon>Acereae</taxon>
        <taxon>Dipteronia</taxon>
    </lineage>
</organism>
<dbReference type="InterPro" id="IPR002156">
    <property type="entry name" value="RNaseH_domain"/>
</dbReference>
<dbReference type="InterPro" id="IPR044730">
    <property type="entry name" value="RNase_H-like_dom_plant"/>
</dbReference>
<accession>A0AAE0AQE0</accession>
<protein>
    <recommendedName>
        <fullName evidence="1">RNase H type-1 domain-containing protein</fullName>
    </recommendedName>
</protein>